<dbReference type="CDD" id="cd03019">
    <property type="entry name" value="DsbA_DsbA"/>
    <property type="match status" value="1"/>
</dbReference>
<evidence type="ECO:0000256" key="4">
    <source>
        <dbReference type="ARBA" id="ARBA00022764"/>
    </source>
</evidence>
<protein>
    <recommendedName>
        <fullName evidence="7">Thiol:disulfide interchange protein</fullName>
    </recommendedName>
</protein>
<proteinExistence type="inferred from homology"/>
<dbReference type="InterPro" id="IPR017937">
    <property type="entry name" value="Thioredoxin_CS"/>
</dbReference>
<keyword evidence="3 9" id="KW-0732">Signal</keyword>
<evidence type="ECO:0000256" key="2">
    <source>
        <dbReference type="ARBA" id="ARBA00005791"/>
    </source>
</evidence>
<evidence type="ECO:0000256" key="7">
    <source>
        <dbReference type="PIRNR" id="PIRNR001488"/>
    </source>
</evidence>
<dbReference type="GO" id="GO:0042597">
    <property type="term" value="C:periplasmic space"/>
    <property type="evidence" value="ECO:0007669"/>
    <property type="project" value="UniProtKB-SubCell"/>
</dbReference>
<dbReference type="EMBL" id="ABWL02000006">
    <property type="protein sequence ID" value="EFE09298.1"/>
    <property type="molecule type" value="Genomic_DNA"/>
</dbReference>
<feature type="disulfide bond" description="Redox-active" evidence="8">
    <location>
        <begin position="56"/>
        <end position="59"/>
    </location>
</feature>
<accession>D4BAT7</accession>
<evidence type="ECO:0000256" key="9">
    <source>
        <dbReference type="SAM" id="SignalP"/>
    </source>
</evidence>
<evidence type="ECO:0000256" key="6">
    <source>
        <dbReference type="ARBA" id="ARBA00023284"/>
    </source>
</evidence>
<dbReference type="PROSITE" id="PS00194">
    <property type="entry name" value="THIOREDOXIN_1"/>
    <property type="match status" value="1"/>
</dbReference>
<evidence type="ECO:0000259" key="10">
    <source>
        <dbReference type="PROSITE" id="PS51352"/>
    </source>
</evidence>
<keyword evidence="4 7" id="KW-0574">Periplasm</keyword>
<dbReference type="GO" id="GO:0015036">
    <property type="term" value="F:disulfide oxidoreductase activity"/>
    <property type="evidence" value="ECO:0007669"/>
    <property type="project" value="UniProtKB-ARBA"/>
</dbReference>
<comment type="similarity">
    <text evidence="2">Belongs to the thioredoxin family. DsbA subfamily.</text>
</comment>
<dbReference type="AlphaFoldDB" id="D4BAT7"/>
<dbReference type="Gene3D" id="3.40.30.10">
    <property type="entry name" value="Glutaredoxin"/>
    <property type="match status" value="1"/>
</dbReference>
<dbReference type="eggNOG" id="COG1651">
    <property type="taxonomic scope" value="Bacteria"/>
</dbReference>
<evidence type="ECO:0000256" key="3">
    <source>
        <dbReference type="ARBA" id="ARBA00022729"/>
    </source>
</evidence>
<sequence>MTNRALIMKKISVFIAGLCLAFDVSAAQVTEGQQYISLNKTVHDVPSVLEFFSFNCPHCYQFEQVMHVSSRVAAQLPHDVKIIKYHVDFLPPLGKELSHAWAVAMALGIEDKIESSMFDAVQITRSIHSSADIRQVFIDAGIKPNVYDGAWDSFAVKALVSQQEKAANDVELQGVPAMFVNGKYQINMQGMDTSDMNAFVQEYASTVNALLNKK</sequence>
<feature type="signal peptide" evidence="9">
    <location>
        <begin position="1"/>
        <end position="26"/>
    </location>
</feature>
<feature type="chain" id="PRO_5005342512" description="Thiol:disulfide interchange protein" evidence="9">
    <location>
        <begin position="27"/>
        <end position="214"/>
    </location>
</feature>
<evidence type="ECO:0000256" key="5">
    <source>
        <dbReference type="ARBA" id="ARBA00023157"/>
    </source>
</evidence>
<comment type="caution">
    <text evidence="11">The sequence shown here is derived from an EMBL/GenBank/DDBJ whole genome shotgun (WGS) entry which is preliminary data.</text>
</comment>
<dbReference type="PANTHER" id="PTHR35891">
    <property type="entry name" value="THIOL:DISULFIDE INTERCHANGE PROTEIN DSBA"/>
    <property type="match status" value="1"/>
</dbReference>
<feature type="domain" description="Thioredoxin" evidence="10">
    <location>
        <begin position="15"/>
        <end position="165"/>
    </location>
</feature>
<dbReference type="Pfam" id="PF01323">
    <property type="entry name" value="DSBA"/>
    <property type="match status" value="1"/>
</dbReference>
<keyword evidence="5 7" id="KW-1015">Disulfide bond</keyword>
<dbReference type="PANTHER" id="PTHR35891:SF2">
    <property type="entry name" value="THIOL:DISULFIDE INTERCHANGE PROTEIN DSBA"/>
    <property type="match status" value="1"/>
</dbReference>
<organism evidence="11 12">
    <name type="scientific">Citrobacter youngae ATCC 29220</name>
    <dbReference type="NCBI Taxonomy" id="500640"/>
    <lineage>
        <taxon>Bacteria</taxon>
        <taxon>Pseudomonadati</taxon>
        <taxon>Pseudomonadota</taxon>
        <taxon>Gammaproteobacteria</taxon>
        <taxon>Enterobacterales</taxon>
        <taxon>Enterobacteriaceae</taxon>
        <taxon>Citrobacter</taxon>
        <taxon>Citrobacter freundii complex</taxon>
    </lineage>
</organism>
<evidence type="ECO:0000256" key="8">
    <source>
        <dbReference type="PIRSR" id="PIRSR001488-1"/>
    </source>
</evidence>
<keyword evidence="6" id="KW-0676">Redox-active center</keyword>
<dbReference type="InterPro" id="IPR013766">
    <property type="entry name" value="Thioredoxin_domain"/>
</dbReference>
<evidence type="ECO:0000256" key="1">
    <source>
        <dbReference type="ARBA" id="ARBA00004418"/>
    </source>
</evidence>
<evidence type="ECO:0000313" key="11">
    <source>
        <dbReference type="EMBL" id="EFE09298.1"/>
    </source>
</evidence>
<dbReference type="InterPro" id="IPR050824">
    <property type="entry name" value="Thiol_disulfide_DsbA"/>
</dbReference>
<dbReference type="NCBIfam" id="NF008198">
    <property type="entry name" value="PRK10954.1"/>
    <property type="match status" value="1"/>
</dbReference>
<dbReference type="HOGENOM" id="CLU_088255_3_0_6"/>
<name>D4BAT7_9ENTR</name>
<dbReference type="Proteomes" id="UP000003880">
    <property type="component" value="Unassembled WGS sequence"/>
</dbReference>
<dbReference type="InterPro" id="IPR036249">
    <property type="entry name" value="Thioredoxin-like_sf"/>
</dbReference>
<evidence type="ECO:0000313" key="12">
    <source>
        <dbReference type="Proteomes" id="UP000003880"/>
    </source>
</evidence>
<comment type="subcellular location">
    <subcellularLocation>
        <location evidence="1 7">Periplasm</location>
    </subcellularLocation>
</comment>
<dbReference type="PROSITE" id="PS51352">
    <property type="entry name" value="THIOREDOXIN_2"/>
    <property type="match status" value="1"/>
</dbReference>
<reference evidence="11 12" key="1">
    <citation type="submission" date="2010-02" db="EMBL/GenBank/DDBJ databases">
        <authorList>
            <person name="Weinstock G."/>
            <person name="Sodergren E."/>
            <person name="Clifton S."/>
            <person name="Fulton L."/>
            <person name="Fulton B."/>
            <person name="Courtney L."/>
            <person name="Fronick C."/>
            <person name="Harrison M."/>
            <person name="Strong C."/>
            <person name="Farmer C."/>
            <person name="Delahaunty K."/>
            <person name="Markovic C."/>
            <person name="Hall O."/>
            <person name="Minx P."/>
            <person name="Tomlinson C."/>
            <person name="Mitreva M."/>
            <person name="Nelson J."/>
            <person name="Hou S."/>
            <person name="Wollam A."/>
            <person name="Pepin K.H."/>
            <person name="Johnson M."/>
            <person name="Bhonagiri V."/>
            <person name="Zhang X."/>
            <person name="Suruliraj S."/>
            <person name="Warren W."/>
            <person name="Chinwalla A."/>
            <person name="Mardis E.R."/>
            <person name="Wilson R.K."/>
        </authorList>
    </citation>
    <scope>NUCLEOTIDE SEQUENCE [LARGE SCALE GENOMIC DNA]</scope>
    <source>
        <strain evidence="11 12">ATCC 29220</strain>
    </source>
</reference>
<dbReference type="PIRSF" id="PIRSF001488">
    <property type="entry name" value="Tdi_protein"/>
    <property type="match status" value="1"/>
</dbReference>
<dbReference type="InterPro" id="IPR023205">
    <property type="entry name" value="DsbA/DsbL"/>
</dbReference>
<gene>
    <name evidence="11" type="ORF">CIT292_07581</name>
</gene>
<dbReference type="SUPFAM" id="SSF52833">
    <property type="entry name" value="Thioredoxin-like"/>
    <property type="match status" value="1"/>
</dbReference>
<dbReference type="InterPro" id="IPR001853">
    <property type="entry name" value="DSBA-like_thioredoxin_dom"/>
</dbReference>